<keyword evidence="2" id="KW-1133">Transmembrane helix</keyword>
<accession>A0A8H7CLS2</accession>
<keyword evidence="2" id="KW-0812">Transmembrane</keyword>
<dbReference type="AlphaFoldDB" id="A0A8H7CLS2"/>
<evidence type="ECO:0000313" key="4">
    <source>
        <dbReference type="Proteomes" id="UP000623467"/>
    </source>
</evidence>
<dbReference type="Proteomes" id="UP000623467">
    <property type="component" value="Unassembled WGS sequence"/>
</dbReference>
<feature type="compositionally biased region" description="Basic and acidic residues" evidence="1">
    <location>
        <begin position="198"/>
        <end position="211"/>
    </location>
</feature>
<keyword evidence="2" id="KW-0472">Membrane</keyword>
<name>A0A8H7CLS2_9AGAR</name>
<gene>
    <name evidence="3" type="ORF">MSAN_02136700</name>
</gene>
<proteinExistence type="predicted"/>
<evidence type="ECO:0000256" key="1">
    <source>
        <dbReference type="SAM" id="MobiDB-lite"/>
    </source>
</evidence>
<feature type="region of interest" description="Disordered" evidence="1">
    <location>
        <begin position="161"/>
        <end position="219"/>
    </location>
</feature>
<comment type="caution">
    <text evidence="3">The sequence shown here is derived from an EMBL/GenBank/DDBJ whole genome shotgun (WGS) entry which is preliminary data.</text>
</comment>
<dbReference type="OrthoDB" id="2953266at2759"/>
<feature type="transmembrane region" description="Helical" evidence="2">
    <location>
        <begin position="247"/>
        <end position="269"/>
    </location>
</feature>
<organism evidence="3 4">
    <name type="scientific">Mycena sanguinolenta</name>
    <dbReference type="NCBI Taxonomy" id="230812"/>
    <lineage>
        <taxon>Eukaryota</taxon>
        <taxon>Fungi</taxon>
        <taxon>Dikarya</taxon>
        <taxon>Basidiomycota</taxon>
        <taxon>Agaricomycotina</taxon>
        <taxon>Agaricomycetes</taxon>
        <taxon>Agaricomycetidae</taxon>
        <taxon>Agaricales</taxon>
        <taxon>Marasmiineae</taxon>
        <taxon>Mycenaceae</taxon>
        <taxon>Mycena</taxon>
    </lineage>
</organism>
<evidence type="ECO:0000313" key="3">
    <source>
        <dbReference type="EMBL" id="KAF7340647.1"/>
    </source>
</evidence>
<dbReference type="EMBL" id="JACAZH010000030">
    <property type="protein sequence ID" value="KAF7340647.1"/>
    <property type="molecule type" value="Genomic_DNA"/>
</dbReference>
<keyword evidence="4" id="KW-1185">Reference proteome</keyword>
<evidence type="ECO:0000256" key="2">
    <source>
        <dbReference type="SAM" id="Phobius"/>
    </source>
</evidence>
<sequence>MSNFEDYVVVDFIRFNLNIWQTTGEPPAGFLFLCPKEDFHIDPSTFCWPTTPAYWSLDPSGIDRLSPGDATQLGFPLFELTTTAVGYSWNPSVYEGLRHFHEAKGFDPYSQDVARHLGYPLYRLSSERDVLPSAYVDSEDDAFDADIDSDCNSAYAGGYESDYPPPSACDDSDLEVDTEASPIQEPVHDPADGNCGSEHTDISNSEGHDASESTSGATQAHKISTIQNDIPHPTLSWSFKCLMATQLALILFLALSWMSGHISISFSLVM</sequence>
<protein>
    <submittedName>
        <fullName evidence="3">Uncharacterized protein</fullName>
    </submittedName>
</protein>
<reference evidence="3" key="1">
    <citation type="submission" date="2020-05" db="EMBL/GenBank/DDBJ databases">
        <title>Mycena genomes resolve the evolution of fungal bioluminescence.</title>
        <authorList>
            <person name="Tsai I.J."/>
        </authorList>
    </citation>
    <scope>NUCLEOTIDE SEQUENCE</scope>
    <source>
        <strain evidence="3">160909Yilan</strain>
    </source>
</reference>